<dbReference type="Proteomes" id="UP000237105">
    <property type="component" value="Unassembled WGS sequence"/>
</dbReference>
<sequence length="189" mass="21743">MHRSKYSVEWLEVVKWIFNPYHLGNCDNQVRDEFTTFAVVACEKIWNVRNTKFYEDSQVNLIYILNLINAVMKEHQQIQTLPTFDMDRSDIRCDTLTSYLTFSLGGSKSSLMGPFYYREGAVGVVAKGEDDCILLLTASVFKTSSPLEVKLRALQLGLFHCFNRNWQSTDFFSDSKELVSALRAHRSSS</sequence>
<gene>
    <name evidence="2" type="ORF">PanWU01x14_177890</name>
</gene>
<evidence type="ECO:0000259" key="1">
    <source>
        <dbReference type="Pfam" id="PF13456"/>
    </source>
</evidence>
<dbReference type="AlphaFoldDB" id="A0A2P5C7B2"/>
<dbReference type="OrthoDB" id="1747281at2759"/>
<organism evidence="2 3">
    <name type="scientific">Parasponia andersonii</name>
    <name type="common">Sponia andersonii</name>
    <dbReference type="NCBI Taxonomy" id="3476"/>
    <lineage>
        <taxon>Eukaryota</taxon>
        <taxon>Viridiplantae</taxon>
        <taxon>Streptophyta</taxon>
        <taxon>Embryophyta</taxon>
        <taxon>Tracheophyta</taxon>
        <taxon>Spermatophyta</taxon>
        <taxon>Magnoliopsida</taxon>
        <taxon>eudicotyledons</taxon>
        <taxon>Gunneridae</taxon>
        <taxon>Pentapetalae</taxon>
        <taxon>rosids</taxon>
        <taxon>fabids</taxon>
        <taxon>Rosales</taxon>
        <taxon>Cannabaceae</taxon>
        <taxon>Parasponia</taxon>
    </lineage>
</organism>
<dbReference type="GO" id="GO:0003676">
    <property type="term" value="F:nucleic acid binding"/>
    <property type="evidence" value="ECO:0007669"/>
    <property type="project" value="InterPro"/>
</dbReference>
<accession>A0A2P5C7B2</accession>
<dbReference type="GO" id="GO:0004523">
    <property type="term" value="F:RNA-DNA hybrid ribonuclease activity"/>
    <property type="evidence" value="ECO:0007669"/>
    <property type="project" value="InterPro"/>
</dbReference>
<dbReference type="Pfam" id="PF13456">
    <property type="entry name" value="RVT_3"/>
    <property type="match status" value="1"/>
</dbReference>
<protein>
    <recommendedName>
        <fullName evidence="1">RNase H type-1 domain-containing protein</fullName>
    </recommendedName>
</protein>
<evidence type="ECO:0000313" key="3">
    <source>
        <dbReference type="Proteomes" id="UP000237105"/>
    </source>
</evidence>
<evidence type="ECO:0000313" key="2">
    <source>
        <dbReference type="EMBL" id="PON56923.1"/>
    </source>
</evidence>
<proteinExistence type="predicted"/>
<comment type="caution">
    <text evidence="2">The sequence shown here is derived from an EMBL/GenBank/DDBJ whole genome shotgun (WGS) entry which is preliminary data.</text>
</comment>
<dbReference type="EMBL" id="JXTB01000165">
    <property type="protein sequence ID" value="PON56923.1"/>
    <property type="molecule type" value="Genomic_DNA"/>
</dbReference>
<name>A0A2P5C7B2_PARAD</name>
<dbReference type="InterPro" id="IPR002156">
    <property type="entry name" value="RNaseH_domain"/>
</dbReference>
<reference evidence="3" key="1">
    <citation type="submission" date="2016-06" db="EMBL/GenBank/DDBJ databases">
        <title>Parallel loss of symbiosis genes in relatives of nitrogen-fixing non-legume Parasponia.</title>
        <authorList>
            <person name="Van Velzen R."/>
            <person name="Holmer R."/>
            <person name="Bu F."/>
            <person name="Rutten L."/>
            <person name="Van Zeijl A."/>
            <person name="Liu W."/>
            <person name="Santuari L."/>
            <person name="Cao Q."/>
            <person name="Sharma T."/>
            <person name="Shen D."/>
            <person name="Roswanjaya Y."/>
            <person name="Wardhani T."/>
            <person name="Kalhor M.S."/>
            <person name="Jansen J."/>
            <person name="Van den Hoogen J."/>
            <person name="Gungor B."/>
            <person name="Hartog M."/>
            <person name="Hontelez J."/>
            <person name="Verver J."/>
            <person name="Yang W.-C."/>
            <person name="Schijlen E."/>
            <person name="Repin R."/>
            <person name="Schilthuizen M."/>
            <person name="Schranz E."/>
            <person name="Heidstra R."/>
            <person name="Miyata K."/>
            <person name="Fedorova E."/>
            <person name="Kohlen W."/>
            <person name="Bisseling T."/>
            <person name="Smit S."/>
            <person name="Geurts R."/>
        </authorList>
    </citation>
    <scope>NUCLEOTIDE SEQUENCE [LARGE SCALE GENOMIC DNA]</scope>
    <source>
        <strain evidence="3">cv. WU1-14</strain>
    </source>
</reference>
<keyword evidence="3" id="KW-1185">Reference proteome</keyword>
<feature type="domain" description="RNase H type-1" evidence="1">
    <location>
        <begin position="119"/>
        <end position="185"/>
    </location>
</feature>